<evidence type="ECO:0000256" key="1">
    <source>
        <dbReference type="SAM" id="SignalP"/>
    </source>
</evidence>
<dbReference type="Gene3D" id="3.20.20.100">
    <property type="entry name" value="NADP-dependent oxidoreductase domain"/>
    <property type="match status" value="1"/>
</dbReference>
<dbReference type="Pfam" id="PF00248">
    <property type="entry name" value="Aldo_ket_red"/>
    <property type="match status" value="1"/>
</dbReference>
<dbReference type="RefSeq" id="WP_148068407.1">
    <property type="nucleotide sequence ID" value="NZ_VRZA01000003.1"/>
</dbReference>
<dbReference type="InterPro" id="IPR036812">
    <property type="entry name" value="NAD(P)_OxRdtase_dom_sf"/>
</dbReference>
<evidence type="ECO:0000313" key="4">
    <source>
        <dbReference type="Proteomes" id="UP000321039"/>
    </source>
</evidence>
<dbReference type="Proteomes" id="UP000321039">
    <property type="component" value="Unassembled WGS sequence"/>
</dbReference>
<evidence type="ECO:0000259" key="2">
    <source>
        <dbReference type="Pfam" id="PF00248"/>
    </source>
</evidence>
<name>A0A5C8ZZQ2_9GAMM</name>
<dbReference type="CDD" id="cd19095">
    <property type="entry name" value="AKR_PA4992-like"/>
    <property type="match status" value="1"/>
</dbReference>
<sequence length="310" mass="34388">MLSRRQLLQLSASAAAAGSLGFSTRLAASTSELITKAIPSSGEDVPVIGMGTSRTFDVDASDEAIGPLKEVLDTFFKARGSVIDSSPMYGKAESRVGDILRKLEPRPPVFAATKVWTEGREAGIAQMEESARRMAVERFDLIAVHNLVDWKTQLDTLKRWKEEGKVRYIGITTSHGRDHEEFLHVMRNEPLDFVQFSYNIDDRVAEKAILPTAAERGIATMINRPYQRGSLFGMTRGKDLPDVARDIDCSSWGQFFLKFIIGHPAATCVIPATSKLHHMEDNMQANFGRLPDAAQREEMLRVFSSLQASV</sequence>
<dbReference type="EMBL" id="VRZA01000003">
    <property type="protein sequence ID" value="TXS94065.1"/>
    <property type="molecule type" value="Genomic_DNA"/>
</dbReference>
<keyword evidence="4" id="KW-1185">Reference proteome</keyword>
<dbReference type="PROSITE" id="PS51318">
    <property type="entry name" value="TAT"/>
    <property type="match status" value="1"/>
</dbReference>
<proteinExistence type="predicted"/>
<accession>A0A5C8ZZQ2</accession>
<dbReference type="InterPro" id="IPR006311">
    <property type="entry name" value="TAT_signal"/>
</dbReference>
<comment type="caution">
    <text evidence="3">The sequence shown here is derived from an EMBL/GenBank/DDBJ whole genome shotgun (WGS) entry which is preliminary data.</text>
</comment>
<evidence type="ECO:0000313" key="3">
    <source>
        <dbReference type="EMBL" id="TXS94065.1"/>
    </source>
</evidence>
<dbReference type="PANTHER" id="PTHR43312">
    <property type="entry name" value="D-THREO-ALDOSE 1-DEHYDROGENASE"/>
    <property type="match status" value="1"/>
</dbReference>
<feature type="chain" id="PRO_5022815963" evidence="1">
    <location>
        <begin position="28"/>
        <end position="310"/>
    </location>
</feature>
<reference evidence="3 4" key="1">
    <citation type="submission" date="2019-08" db="EMBL/GenBank/DDBJ databases">
        <title>Parahaliea maris sp. nov., isolated from the surface seawater.</title>
        <authorList>
            <person name="Liu Y."/>
        </authorList>
    </citation>
    <scope>NUCLEOTIDE SEQUENCE [LARGE SCALE GENOMIC DNA]</scope>
    <source>
        <strain evidence="3 4">HSLHS9</strain>
    </source>
</reference>
<dbReference type="InterPro" id="IPR053135">
    <property type="entry name" value="AKR2_Oxidoreductase"/>
</dbReference>
<gene>
    <name evidence="3" type="ORF">FV139_10675</name>
</gene>
<dbReference type="InterPro" id="IPR023210">
    <property type="entry name" value="NADP_OxRdtase_dom"/>
</dbReference>
<protein>
    <submittedName>
        <fullName evidence="3">Aldo/keto reductase</fullName>
    </submittedName>
</protein>
<feature type="domain" description="NADP-dependent oxidoreductase" evidence="2">
    <location>
        <begin position="48"/>
        <end position="292"/>
    </location>
</feature>
<keyword evidence="1" id="KW-0732">Signal</keyword>
<dbReference type="PANTHER" id="PTHR43312:SF1">
    <property type="entry name" value="NADP-DEPENDENT OXIDOREDUCTASE DOMAIN-CONTAINING PROTEIN"/>
    <property type="match status" value="1"/>
</dbReference>
<dbReference type="AlphaFoldDB" id="A0A5C8ZZQ2"/>
<dbReference type="SUPFAM" id="SSF51430">
    <property type="entry name" value="NAD(P)-linked oxidoreductase"/>
    <property type="match status" value="1"/>
</dbReference>
<organism evidence="3 4">
    <name type="scientific">Parahaliea maris</name>
    <dbReference type="NCBI Taxonomy" id="2716870"/>
    <lineage>
        <taxon>Bacteria</taxon>
        <taxon>Pseudomonadati</taxon>
        <taxon>Pseudomonadota</taxon>
        <taxon>Gammaproteobacteria</taxon>
        <taxon>Cellvibrionales</taxon>
        <taxon>Halieaceae</taxon>
        <taxon>Parahaliea</taxon>
    </lineage>
</organism>
<feature type="signal peptide" evidence="1">
    <location>
        <begin position="1"/>
        <end position="27"/>
    </location>
</feature>